<evidence type="ECO:0000313" key="2">
    <source>
        <dbReference type="Proteomes" id="UP000000547"/>
    </source>
</evidence>
<organism evidence="1 2">
    <name type="scientific">Colwellia psychrerythraea (strain 34H / ATCC BAA-681)</name>
    <name type="common">Vibrio psychroerythus</name>
    <dbReference type="NCBI Taxonomy" id="167879"/>
    <lineage>
        <taxon>Bacteria</taxon>
        <taxon>Pseudomonadati</taxon>
        <taxon>Pseudomonadota</taxon>
        <taxon>Gammaproteobacteria</taxon>
        <taxon>Alteromonadales</taxon>
        <taxon>Colwelliaceae</taxon>
        <taxon>Colwellia</taxon>
    </lineage>
</organism>
<dbReference type="EMBL" id="CP000083">
    <property type="protein sequence ID" value="AAZ25227.1"/>
    <property type="molecule type" value="Genomic_DNA"/>
</dbReference>
<evidence type="ECO:0000313" key="1">
    <source>
        <dbReference type="EMBL" id="AAZ25227.1"/>
    </source>
</evidence>
<name>Q47VR4_COLP3</name>
<protein>
    <submittedName>
        <fullName evidence="1">Uncharacterized protein</fullName>
    </submittedName>
</protein>
<proteinExistence type="predicted"/>
<dbReference type="KEGG" id="cps:CPS_4460"/>
<reference evidence="1" key="1">
    <citation type="journal article" date="2005" name="Proc. Natl. Acad. Sci. U.S.A.">
        <title>The psychrophilic lifestyle as revealed by the genome sequence of Colwellia psychrerythraea 34H through genomic and proteomic analyses.</title>
        <authorList>
            <person name="Methe B.A."/>
            <person name="Nelson K.E."/>
            <person name="Deming J.W."/>
            <person name="Momen B."/>
            <person name="Melamud E."/>
            <person name="Zhang X."/>
            <person name="Moult J."/>
            <person name="Madupu R."/>
            <person name="Nelson W.C."/>
            <person name="Dodson R.J."/>
            <person name="Brinkac L.M."/>
            <person name="Daugherty S.C."/>
            <person name="Durkin A.S."/>
            <person name="DeBoy R.T."/>
            <person name="Kolonay J.F."/>
            <person name="Sullivan S.A."/>
            <person name="Zhou L."/>
            <person name="Davidsen T.M."/>
            <person name="Wu M."/>
            <person name="Huston A.L."/>
            <person name="Lewis M."/>
            <person name="Weaver B."/>
            <person name="Weidman J.F."/>
            <person name="Khouri H."/>
            <person name="Utterback T.R."/>
            <person name="Feldblyum T.V."/>
            <person name="Fraser C.M."/>
        </authorList>
    </citation>
    <scope>NUCLEOTIDE SEQUENCE [LARGE SCALE GENOMIC DNA]</scope>
    <source>
        <strain evidence="1">34H</strain>
    </source>
</reference>
<accession>Q47VR4</accession>
<dbReference type="Proteomes" id="UP000000547">
    <property type="component" value="Chromosome"/>
</dbReference>
<gene>
    <name evidence="1" type="ordered locus">CPS_4460</name>
</gene>
<dbReference type="AlphaFoldDB" id="Q47VR4"/>
<dbReference type="HOGENOM" id="CLU_1812479_0_0_6"/>
<sequence length="142" mass="14536">MVTTATVKIPISFAISATTGAAPVPVPPPIPAAINIISAPCKACLIVSRSSSAAQRPISGFAPAPNPLVTSAPSCKVTSAEELRNACESVFAVTNSTPSIVCETMCSTALPPPPPTPITLIIASSLWSSINSNIFLSPFYLQ</sequence>